<evidence type="ECO:0000256" key="1">
    <source>
        <dbReference type="SAM" id="MobiDB-lite"/>
    </source>
</evidence>
<protein>
    <recommendedName>
        <fullName evidence="4">FAR1 domain-containing protein</fullName>
    </recommendedName>
</protein>
<dbReference type="STRING" id="35722.A0A0B7NEX8"/>
<evidence type="ECO:0008006" key="4">
    <source>
        <dbReference type="Google" id="ProtNLM"/>
    </source>
</evidence>
<organism evidence="2 3">
    <name type="scientific">Parasitella parasitica</name>
    <dbReference type="NCBI Taxonomy" id="35722"/>
    <lineage>
        <taxon>Eukaryota</taxon>
        <taxon>Fungi</taxon>
        <taxon>Fungi incertae sedis</taxon>
        <taxon>Mucoromycota</taxon>
        <taxon>Mucoromycotina</taxon>
        <taxon>Mucoromycetes</taxon>
        <taxon>Mucorales</taxon>
        <taxon>Mucorineae</taxon>
        <taxon>Mucoraceae</taxon>
        <taxon>Parasitella</taxon>
    </lineage>
</organism>
<proteinExistence type="predicted"/>
<evidence type="ECO:0000313" key="2">
    <source>
        <dbReference type="EMBL" id="CEP15931.1"/>
    </source>
</evidence>
<dbReference type="Proteomes" id="UP000054107">
    <property type="component" value="Unassembled WGS sequence"/>
</dbReference>
<dbReference type="AlphaFoldDB" id="A0A0B7NEX8"/>
<feature type="compositionally biased region" description="Acidic residues" evidence="1">
    <location>
        <begin position="41"/>
        <end position="58"/>
    </location>
</feature>
<keyword evidence="3" id="KW-1185">Reference proteome</keyword>
<accession>A0A0B7NEX8</accession>
<sequence length="167" mass="19225">MHTDRYNDFEDAESEIKYWKEVIGISAIDGFAVRQPNEILNNEDTDNESEESENEEDAERNPMTTVDKDDNAYDVGSPKNLGPFDTADLAIKELEDFAKNTQFSIRILSSNYDKKTNKKKDATVACIHFGKLVLKKYVPKSDQLDHRNTESQRCDCKKFSIVWEAFN</sequence>
<name>A0A0B7NEX8_9FUNG</name>
<evidence type="ECO:0000313" key="3">
    <source>
        <dbReference type="Proteomes" id="UP000054107"/>
    </source>
</evidence>
<dbReference type="EMBL" id="LN732725">
    <property type="protein sequence ID" value="CEP15931.1"/>
    <property type="molecule type" value="Genomic_DNA"/>
</dbReference>
<reference evidence="2 3" key="1">
    <citation type="submission" date="2014-09" db="EMBL/GenBank/DDBJ databases">
        <authorList>
            <person name="Ellenberger Sabrina"/>
        </authorList>
    </citation>
    <scope>NUCLEOTIDE SEQUENCE [LARGE SCALE GENOMIC DNA]</scope>
    <source>
        <strain evidence="2 3">CBS 412.66</strain>
    </source>
</reference>
<feature type="region of interest" description="Disordered" evidence="1">
    <location>
        <begin position="34"/>
        <end position="82"/>
    </location>
</feature>
<gene>
    <name evidence="2" type="primary">PARPA_10177.1 scaffold 39661</name>
</gene>